<keyword evidence="4" id="KW-1185">Reference proteome</keyword>
<feature type="domain" description="Sigma 54 modulation/S30EA ribosomal protein C-terminal" evidence="2">
    <location>
        <begin position="145"/>
        <end position="195"/>
    </location>
</feature>
<evidence type="ECO:0000259" key="2">
    <source>
        <dbReference type="Pfam" id="PF16321"/>
    </source>
</evidence>
<dbReference type="Pfam" id="PF16321">
    <property type="entry name" value="Ribosom_S30AE_C"/>
    <property type="match status" value="2"/>
</dbReference>
<dbReference type="Proteomes" id="UP000647172">
    <property type="component" value="Unassembled WGS sequence"/>
</dbReference>
<feature type="region of interest" description="Disordered" evidence="1">
    <location>
        <begin position="103"/>
        <end position="149"/>
    </location>
</feature>
<feature type="compositionally biased region" description="Basic and acidic residues" evidence="1">
    <location>
        <begin position="63"/>
        <end position="79"/>
    </location>
</feature>
<protein>
    <recommendedName>
        <fullName evidence="2">Sigma 54 modulation/S30EA ribosomal protein C-terminal domain-containing protein</fullName>
    </recommendedName>
</protein>
<feature type="region of interest" description="Disordered" evidence="1">
    <location>
        <begin position="58"/>
        <end position="89"/>
    </location>
</feature>
<dbReference type="EMBL" id="BOMQ01000063">
    <property type="protein sequence ID" value="GIE51922.1"/>
    <property type="molecule type" value="Genomic_DNA"/>
</dbReference>
<dbReference type="AlphaFoldDB" id="A0A919MPD0"/>
<evidence type="ECO:0000313" key="4">
    <source>
        <dbReference type="Proteomes" id="UP000647172"/>
    </source>
</evidence>
<dbReference type="InterPro" id="IPR032528">
    <property type="entry name" value="Ribosom_S30AE_C"/>
</dbReference>
<feature type="domain" description="Sigma 54 modulation/S30EA ribosomal protein C-terminal" evidence="2">
    <location>
        <begin position="220"/>
        <end position="263"/>
    </location>
</feature>
<name>A0A919MPD0_9ACTN</name>
<comment type="caution">
    <text evidence="3">The sequence shown here is derived from an EMBL/GenBank/DDBJ whole genome shotgun (WGS) entry which is preliminary data.</text>
</comment>
<dbReference type="Gene3D" id="3.30.505.50">
    <property type="entry name" value="Sigma 54 modulation/S30EA ribosomal protein, C-terminal domain"/>
    <property type="match status" value="2"/>
</dbReference>
<reference evidence="3" key="1">
    <citation type="submission" date="2021-01" db="EMBL/GenBank/DDBJ databases">
        <title>Whole genome shotgun sequence of Actinoplanes nipponensis NBRC 14063.</title>
        <authorList>
            <person name="Komaki H."/>
            <person name="Tamura T."/>
        </authorList>
    </citation>
    <scope>NUCLEOTIDE SEQUENCE</scope>
    <source>
        <strain evidence="3">NBRC 14063</strain>
    </source>
</reference>
<dbReference type="InterPro" id="IPR038416">
    <property type="entry name" value="Ribosom_S30AE_C_sf"/>
</dbReference>
<proteinExistence type="predicted"/>
<evidence type="ECO:0000256" key="1">
    <source>
        <dbReference type="SAM" id="MobiDB-lite"/>
    </source>
</evidence>
<sequence length="269" mass="29319">MSRCPDAVVQPSGANAGRGMPAAAPVLLQPRISMRRIDDADAATVPCQQCRGERKVAYASGRRLRDGRQAQGDDHEENAGRQPPSTIGQAVDRVTAAPPPVLHRLNTHLAGPTGPPTFSHGEWHQNREPSPVRTYARPDRHPRGLVRHKARPPAVHDVTTAAALTMDLRDYDFYLFTDDHDGHDRVAHRAGPTGYHLATLKATTLIDHAPNSPVEADGDPVPSVTLPEAIRHLDTSGRAFLIFAGAATTRAEILYRRYDGQLGHVTPIW</sequence>
<evidence type="ECO:0000313" key="3">
    <source>
        <dbReference type="EMBL" id="GIE51922.1"/>
    </source>
</evidence>
<feature type="region of interest" description="Disordered" evidence="1">
    <location>
        <begin position="1"/>
        <end position="20"/>
    </location>
</feature>
<organism evidence="3 4">
    <name type="scientific">Actinoplanes nipponensis</name>
    <dbReference type="NCBI Taxonomy" id="135950"/>
    <lineage>
        <taxon>Bacteria</taxon>
        <taxon>Bacillati</taxon>
        <taxon>Actinomycetota</taxon>
        <taxon>Actinomycetes</taxon>
        <taxon>Micromonosporales</taxon>
        <taxon>Micromonosporaceae</taxon>
        <taxon>Actinoplanes</taxon>
    </lineage>
</organism>
<gene>
    <name evidence="3" type="ORF">Ani05nite_54560</name>
</gene>
<accession>A0A919MPD0</accession>